<keyword evidence="5" id="KW-0067">ATP-binding</keyword>
<dbReference type="AlphaFoldDB" id="A0A1C7LQZ5"/>
<dbReference type="EMBL" id="LUGG01000025">
    <property type="protein sequence ID" value="OBZ67113.1"/>
    <property type="molecule type" value="Genomic_DNA"/>
</dbReference>
<evidence type="ECO:0000256" key="4">
    <source>
        <dbReference type="ARBA" id="ARBA00022741"/>
    </source>
</evidence>
<keyword evidence="3" id="KW-0479">Metal-binding</keyword>
<dbReference type="STRING" id="5627.A0A1C7LQZ5"/>
<dbReference type="PANTHER" id="PTHR45630:SF8">
    <property type="entry name" value="CATION-TRANSPORTING ATPASE"/>
    <property type="match status" value="1"/>
</dbReference>
<evidence type="ECO:0000256" key="1">
    <source>
        <dbReference type="ARBA" id="ARBA00004141"/>
    </source>
</evidence>
<keyword evidence="8" id="KW-0472">Membrane</keyword>
<comment type="subcellular location">
    <subcellularLocation>
        <location evidence="1">Membrane</location>
        <topology evidence="1">Multi-pass membrane protein</topology>
    </subcellularLocation>
</comment>
<evidence type="ECO:0000256" key="8">
    <source>
        <dbReference type="SAM" id="Phobius"/>
    </source>
</evidence>
<dbReference type="GO" id="GO:0016020">
    <property type="term" value="C:membrane"/>
    <property type="evidence" value="ECO:0007669"/>
    <property type="project" value="UniProtKB-SubCell"/>
</dbReference>
<comment type="caution">
    <text evidence="9">The sequence shown here is derived from an EMBL/GenBank/DDBJ whole genome shotgun (WGS) entry which is preliminary data.</text>
</comment>
<keyword evidence="7" id="KW-1278">Translocase</keyword>
<accession>A0A1C7LQZ5</accession>
<dbReference type="GO" id="GO:0140358">
    <property type="term" value="F:P-type transmembrane transporter activity"/>
    <property type="evidence" value="ECO:0007669"/>
    <property type="project" value="InterPro"/>
</dbReference>
<evidence type="ECO:0000256" key="2">
    <source>
        <dbReference type="ARBA" id="ARBA00022553"/>
    </source>
</evidence>
<dbReference type="PANTHER" id="PTHR45630">
    <property type="entry name" value="CATION-TRANSPORTING ATPASE-RELATED"/>
    <property type="match status" value="1"/>
</dbReference>
<dbReference type="InterPro" id="IPR023298">
    <property type="entry name" value="ATPase_P-typ_TM_dom_sf"/>
</dbReference>
<dbReference type="SUPFAM" id="SSF81665">
    <property type="entry name" value="Calcium ATPase, transmembrane domain M"/>
    <property type="match status" value="1"/>
</dbReference>
<proteinExistence type="predicted"/>
<dbReference type="Proteomes" id="UP000092993">
    <property type="component" value="Unassembled WGS sequence"/>
</dbReference>
<evidence type="ECO:0000313" key="9">
    <source>
        <dbReference type="EMBL" id="OBZ67113.1"/>
    </source>
</evidence>
<keyword evidence="4" id="KW-0547">Nucleotide-binding</keyword>
<organism evidence="9 10">
    <name type="scientific">Grifola frondosa</name>
    <name type="common">Maitake</name>
    <name type="synonym">Polyporus frondosus</name>
    <dbReference type="NCBI Taxonomy" id="5627"/>
    <lineage>
        <taxon>Eukaryota</taxon>
        <taxon>Fungi</taxon>
        <taxon>Dikarya</taxon>
        <taxon>Basidiomycota</taxon>
        <taxon>Agaricomycotina</taxon>
        <taxon>Agaricomycetes</taxon>
        <taxon>Polyporales</taxon>
        <taxon>Grifolaceae</taxon>
        <taxon>Grifola</taxon>
    </lineage>
</organism>
<gene>
    <name evidence="9" type="ORF">A0H81_12900</name>
</gene>
<feature type="transmembrane region" description="Helical" evidence="8">
    <location>
        <begin position="39"/>
        <end position="57"/>
    </location>
</feature>
<sequence>MGNQSCTFGDITTDAREDSEVIKEGRAALVTSFSCFKYMALYSLIQFTTITLLYSFASSLGDFQFLYIDLFIIIPSPLPWDGPYHFLGLTQNVPQRAWCLRKCFRALSDKSLSRLLCNFGLSFGSDPKNGTRHLRPMTRMQETTSWMLKTMRIRRYS</sequence>
<dbReference type="GO" id="GO:0019829">
    <property type="term" value="F:ATPase-coupled monoatomic cation transmembrane transporter activity"/>
    <property type="evidence" value="ECO:0007669"/>
    <property type="project" value="TreeGrafter"/>
</dbReference>
<name>A0A1C7LQZ5_GRIFR</name>
<dbReference type="InterPro" id="IPR006544">
    <property type="entry name" value="P-type_TPase_V"/>
</dbReference>
<dbReference type="GO" id="GO:0046872">
    <property type="term" value="F:metal ion binding"/>
    <property type="evidence" value="ECO:0007669"/>
    <property type="project" value="UniProtKB-KW"/>
</dbReference>
<evidence type="ECO:0000256" key="3">
    <source>
        <dbReference type="ARBA" id="ARBA00022723"/>
    </source>
</evidence>
<keyword evidence="2" id="KW-0597">Phosphoprotein</keyword>
<reference evidence="9 10" key="1">
    <citation type="submission" date="2016-03" db="EMBL/GenBank/DDBJ databases">
        <title>Whole genome sequencing of Grifola frondosa 9006-11.</title>
        <authorList>
            <person name="Min B."/>
            <person name="Park H."/>
            <person name="Kim J.-G."/>
            <person name="Cho H."/>
            <person name="Oh Y.-L."/>
            <person name="Kong W.-S."/>
            <person name="Choi I.-G."/>
        </authorList>
    </citation>
    <scope>NUCLEOTIDE SEQUENCE [LARGE SCALE GENOMIC DNA]</scope>
    <source>
        <strain evidence="9 10">9006-11</strain>
    </source>
</reference>
<evidence type="ECO:0000256" key="7">
    <source>
        <dbReference type="ARBA" id="ARBA00022967"/>
    </source>
</evidence>
<keyword evidence="6" id="KW-0460">Magnesium</keyword>
<keyword evidence="8" id="KW-1133">Transmembrane helix</keyword>
<evidence type="ECO:0000256" key="5">
    <source>
        <dbReference type="ARBA" id="ARBA00022840"/>
    </source>
</evidence>
<evidence type="ECO:0000256" key="6">
    <source>
        <dbReference type="ARBA" id="ARBA00022842"/>
    </source>
</evidence>
<dbReference type="GO" id="GO:0006874">
    <property type="term" value="P:intracellular calcium ion homeostasis"/>
    <property type="evidence" value="ECO:0007669"/>
    <property type="project" value="TreeGrafter"/>
</dbReference>
<protein>
    <submittedName>
        <fullName evidence="9">Uncharacterized protein</fullName>
    </submittedName>
</protein>
<dbReference type="OrthoDB" id="48943at2759"/>
<keyword evidence="8" id="KW-0812">Transmembrane</keyword>
<keyword evidence="10" id="KW-1185">Reference proteome</keyword>
<evidence type="ECO:0000313" key="10">
    <source>
        <dbReference type="Proteomes" id="UP000092993"/>
    </source>
</evidence>
<dbReference type="GO" id="GO:0005524">
    <property type="term" value="F:ATP binding"/>
    <property type="evidence" value="ECO:0007669"/>
    <property type="project" value="UniProtKB-KW"/>
</dbReference>